<dbReference type="EMBL" id="BAABJZ010000107">
    <property type="protein sequence ID" value="GAA4904120.1"/>
    <property type="molecule type" value="Genomic_DNA"/>
</dbReference>
<keyword evidence="2" id="KW-1185">Reference proteome</keyword>
<accession>A0ABP9FK64</accession>
<evidence type="ECO:0000313" key="2">
    <source>
        <dbReference type="Proteomes" id="UP001499988"/>
    </source>
</evidence>
<dbReference type="InterPro" id="IPR029044">
    <property type="entry name" value="Nucleotide-diphossugar_trans"/>
</dbReference>
<comment type="caution">
    <text evidence="1">The sequence shown here is derived from an EMBL/GenBank/DDBJ whole genome shotgun (WGS) entry which is preliminary data.</text>
</comment>
<reference evidence="2" key="1">
    <citation type="journal article" date="2019" name="Int. J. Syst. Evol. Microbiol.">
        <title>The Global Catalogue of Microorganisms (GCM) 10K type strain sequencing project: providing services to taxonomists for standard genome sequencing and annotation.</title>
        <authorList>
            <consortium name="The Broad Institute Genomics Platform"/>
            <consortium name="The Broad Institute Genome Sequencing Center for Infectious Disease"/>
            <person name="Wu L."/>
            <person name="Ma J."/>
        </authorList>
    </citation>
    <scope>NUCLEOTIDE SEQUENCE [LARGE SCALE GENOMIC DNA]</scope>
    <source>
        <strain evidence="2">JCM 18401</strain>
    </source>
</reference>
<evidence type="ECO:0000313" key="1">
    <source>
        <dbReference type="EMBL" id="GAA4904120.1"/>
    </source>
</evidence>
<proteinExistence type="predicted"/>
<dbReference type="PANTHER" id="PTHR10859">
    <property type="entry name" value="GLYCOSYL TRANSFERASE"/>
    <property type="match status" value="1"/>
</dbReference>
<dbReference type="PANTHER" id="PTHR10859:SF91">
    <property type="entry name" value="DOLICHYL-PHOSPHATE BETA-GLUCOSYLTRANSFERASE"/>
    <property type="match status" value="1"/>
</dbReference>
<organism evidence="1 2">
    <name type="scientific">Ferrimonas pelagia</name>
    <dbReference type="NCBI Taxonomy" id="1177826"/>
    <lineage>
        <taxon>Bacteria</taxon>
        <taxon>Pseudomonadati</taxon>
        <taxon>Pseudomonadota</taxon>
        <taxon>Gammaproteobacteria</taxon>
        <taxon>Alteromonadales</taxon>
        <taxon>Ferrimonadaceae</taxon>
        <taxon>Ferrimonas</taxon>
    </lineage>
</organism>
<sequence length="431" mass="48309">MTARVFMDALVGQVVGNITSLGSKLDLTSNSHLNAIAGSANLLLAEGLTLFQLRQIESDVRWKDHLGFQLALKLALSRRCCEAIAVPTTLTVVFAMYKETERMMSPKHHQYGEDFIRRKVEQLDWLCADLPLLSWQMEIVDDGCPDGSGAAASRVIESLRRQEQVQVHYLQDAIDQHHEVVTGLSAVEQSRKGGSVCLGLANAYERDPSATHYVCYTDADLSTHLGQLGLLVQPLVDQKALVVCGSRREPQSVVLKEGVRNERGKLFIFLWKKLLPQLNFLVDTQCGFKAFRADLLPHVLKQRLENQFAFDIELLLRTQLHQADQISKVGIGWIDSDALSTTTDLAPYLSMLKAIVAMYRQYVPQRADADAFAALIDDLNENEWEALLVEMTPFLASHNLTELLASREVTPERLRQASLSEVNQRETLKVE</sequence>
<gene>
    <name evidence="1" type="ORF">GCM10023333_43090</name>
</gene>
<evidence type="ECO:0008006" key="3">
    <source>
        <dbReference type="Google" id="ProtNLM"/>
    </source>
</evidence>
<name>A0ABP9FK64_9GAMM</name>
<dbReference type="Gene3D" id="3.90.550.10">
    <property type="entry name" value="Spore Coat Polysaccharide Biosynthesis Protein SpsA, Chain A"/>
    <property type="match status" value="1"/>
</dbReference>
<dbReference type="Proteomes" id="UP001499988">
    <property type="component" value="Unassembled WGS sequence"/>
</dbReference>
<protein>
    <recommendedName>
        <fullName evidence="3">Glycosyl transferase family 2</fullName>
    </recommendedName>
</protein>
<dbReference type="SUPFAM" id="SSF53448">
    <property type="entry name" value="Nucleotide-diphospho-sugar transferases"/>
    <property type="match status" value="1"/>
</dbReference>